<protein>
    <submittedName>
        <fullName evidence="3">Otospiralin-like</fullName>
    </submittedName>
</protein>
<feature type="signal peptide" evidence="1">
    <location>
        <begin position="1"/>
        <end position="24"/>
    </location>
</feature>
<feature type="chain" id="PRO_5026687902" evidence="1">
    <location>
        <begin position="25"/>
        <end position="89"/>
    </location>
</feature>
<name>A0A6J2W0C2_CHACN</name>
<dbReference type="PANTHER" id="PTHR35073:SF1">
    <property type="entry name" value="OTOSPIRALIN"/>
    <property type="match status" value="1"/>
</dbReference>
<proteinExistence type="predicted"/>
<evidence type="ECO:0000313" key="3">
    <source>
        <dbReference type="RefSeq" id="XP_030637618.1"/>
    </source>
</evidence>
<keyword evidence="1" id="KW-0732">Signal</keyword>
<reference evidence="3" key="1">
    <citation type="submission" date="2025-08" db="UniProtKB">
        <authorList>
            <consortium name="RefSeq"/>
        </authorList>
    </citation>
    <scope>IDENTIFICATION</scope>
</reference>
<dbReference type="InParanoid" id="A0A6J2W0C2"/>
<dbReference type="InterPro" id="IPR028224">
    <property type="entry name" value="Otospiralin"/>
</dbReference>
<keyword evidence="2" id="KW-1185">Reference proteome</keyword>
<evidence type="ECO:0000313" key="2">
    <source>
        <dbReference type="Proteomes" id="UP000504632"/>
    </source>
</evidence>
<evidence type="ECO:0000256" key="1">
    <source>
        <dbReference type="SAM" id="SignalP"/>
    </source>
</evidence>
<organism evidence="2 3">
    <name type="scientific">Chanos chanos</name>
    <name type="common">Milkfish</name>
    <name type="synonym">Mugil chanos</name>
    <dbReference type="NCBI Taxonomy" id="29144"/>
    <lineage>
        <taxon>Eukaryota</taxon>
        <taxon>Metazoa</taxon>
        <taxon>Chordata</taxon>
        <taxon>Craniata</taxon>
        <taxon>Vertebrata</taxon>
        <taxon>Euteleostomi</taxon>
        <taxon>Actinopterygii</taxon>
        <taxon>Neopterygii</taxon>
        <taxon>Teleostei</taxon>
        <taxon>Ostariophysi</taxon>
        <taxon>Gonorynchiformes</taxon>
        <taxon>Chanidae</taxon>
        <taxon>Chanos</taxon>
    </lineage>
</organism>
<dbReference type="OrthoDB" id="8858469at2759"/>
<dbReference type="GO" id="GO:0007605">
    <property type="term" value="P:sensory perception of sound"/>
    <property type="evidence" value="ECO:0007669"/>
    <property type="project" value="InterPro"/>
</dbReference>
<dbReference type="Proteomes" id="UP000504632">
    <property type="component" value="Chromosome 8"/>
</dbReference>
<sequence>MTRLCFSMVLLSTLLLGLVSFTGAEEREAEGRETRSVPNWALTSSDFFAWVEELRSHAGYDKIEELARTFWAHFPSASRLGYDPPAPEE</sequence>
<gene>
    <name evidence="3" type="primary">otos2</name>
</gene>
<dbReference type="PANTHER" id="PTHR35073">
    <property type="entry name" value="OTOSPIRALIN"/>
    <property type="match status" value="1"/>
</dbReference>
<dbReference type="AlphaFoldDB" id="A0A6J2W0C2"/>
<accession>A0A6J2W0C2</accession>
<dbReference type="CTD" id="100334274"/>
<dbReference type="RefSeq" id="XP_030637618.1">
    <property type="nucleotide sequence ID" value="XM_030781758.1"/>
</dbReference>
<dbReference type="Pfam" id="PF15182">
    <property type="entry name" value="OTOS"/>
    <property type="match status" value="1"/>
</dbReference>
<dbReference type="GeneID" id="115818394"/>